<dbReference type="EMBL" id="CP060714">
    <property type="protein sequence ID" value="QNN59736.1"/>
    <property type="molecule type" value="Genomic_DNA"/>
</dbReference>
<dbReference type="PANTHER" id="PTHR43085">
    <property type="entry name" value="HEXOKINASE FAMILY MEMBER"/>
    <property type="match status" value="1"/>
</dbReference>
<name>A0A7G9RVW1_9BURK</name>
<dbReference type="PANTHER" id="PTHR43085:SF15">
    <property type="entry name" value="2-DEHYDRO-3-DEOXYGLUCONOKINASE"/>
    <property type="match status" value="1"/>
</dbReference>
<reference evidence="5 6" key="1">
    <citation type="submission" date="2020-08" db="EMBL/GenBank/DDBJ databases">
        <title>Genome sequence of Diaphorobacter ruginosibacter DSM 27467T.</title>
        <authorList>
            <person name="Hyun D.-W."/>
            <person name="Bae J.-W."/>
        </authorList>
    </citation>
    <scope>NUCLEOTIDE SEQUENCE [LARGE SCALE GENOMIC DNA]</scope>
    <source>
        <strain evidence="5 6">DSM 27467</strain>
    </source>
</reference>
<dbReference type="InterPro" id="IPR011611">
    <property type="entry name" value="PfkB_dom"/>
</dbReference>
<gene>
    <name evidence="5" type="ORF">H9K76_19475</name>
</gene>
<protein>
    <submittedName>
        <fullName evidence="5">Sugar kinase</fullName>
    </submittedName>
</protein>
<keyword evidence="2" id="KW-0808">Transferase</keyword>
<dbReference type="InterPro" id="IPR029056">
    <property type="entry name" value="Ribokinase-like"/>
</dbReference>
<dbReference type="GO" id="GO:0042840">
    <property type="term" value="P:D-glucuronate catabolic process"/>
    <property type="evidence" value="ECO:0007669"/>
    <property type="project" value="TreeGrafter"/>
</dbReference>
<dbReference type="PRINTS" id="PR00990">
    <property type="entry name" value="RIBOKINASE"/>
</dbReference>
<evidence type="ECO:0000259" key="4">
    <source>
        <dbReference type="Pfam" id="PF00294"/>
    </source>
</evidence>
<feature type="domain" description="Carbohydrate kinase PfkB" evidence="4">
    <location>
        <begin position="13"/>
        <end position="307"/>
    </location>
</feature>
<dbReference type="SUPFAM" id="SSF53613">
    <property type="entry name" value="Ribokinase-like"/>
    <property type="match status" value="1"/>
</dbReference>
<dbReference type="InterPro" id="IPR002139">
    <property type="entry name" value="Ribo/fructo_kinase"/>
</dbReference>
<dbReference type="CDD" id="cd01166">
    <property type="entry name" value="KdgK"/>
    <property type="match status" value="1"/>
</dbReference>
<dbReference type="Proteomes" id="UP000515811">
    <property type="component" value="Chromosome"/>
</dbReference>
<evidence type="ECO:0000256" key="1">
    <source>
        <dbReference type="ARBA" id="ARBA00010688"/>
    </source>
</evidence>
<keyword evidence="6" id="KW-1185">Reference proteome</keyword>
<evidence type="ECO:0000256" key="3">
    <source>
        <dbReference type="ARBA" id="ARBA00022777"/>
    </source>
</evidence>
<dbReference type="AlphaFoldDB" id="A0A7G9RVW1"/>
<dbReference type="GO" id="GO:0006974">
    <property type="term" value="P:DNA damage response"/>
    <property type="evidence" value="ECO:0007669"/>
    <property type="project" value="TreeGrafter"/>
</dbReference>
<organism evidence="5 6">
    <name type="scientific">Diaphorobacter ruginosibacter</name>
    <dbReference type="NCBI Taxonomy" id="1715720"/>
    <lineage>
        <taxon>Bacteria</taxon>
        <taxon>Pseudomonadati</taxon>
        <taxon>Pseudomonadota</taxon>
        <taxon>Betaproteobacteria</taxon>
        <taxon>Burkholderiales</taxon>
        <taxon>Comamonadaceae</taxon>
        <taxon>Diaphorobacter</taxon>
    </lineage>
</organism>
<dbReference type="GO" id="GO:0008673">
    <property type="term" value="F:2-dehydro-3-deoxygluconokinase activity"/>
    <property type="evidence" value="ECO:0007669"/>
    <property type="project" value="TreeGrafter"/>
</dbReference>
<comment type="similarity">
    <text evidence="1">Belongs to the carbohydrate kinase PfkB family.</text>
</comment>
<evidence type="ECO:0000256" key="2">
    <source>
        <dbReference type="ARBA" id="ARBA00022679"/>
    </source>
</evidence>
<dbReference type="Gene3D" id="3.40.1190.20">
    <property type="match status" value="1"/>
</dbReference>
<dbReference type="InterPro" id="IPR050306">
    <property type="entry name" value="PfkB_Carbo_kinase"/>
</dbReference>
<dbReference type="GO" id="GO:0005829">
    <property type="term" value="C:cytosol"/>
    <property type="evidence" value="ECO:0007669"/>
    <property type="project" value="TreeGrafter"/>
</dbReference>
<keyword evidence="3 5" id="KW-0418">Kinase</keyword>
<evidence type="ECO:0000313" key="5">
    <source>
        <dbReference type="EMBL" id="QNN59736.1"/>
    </source>
</evidence>
<dbReference type="KEGG" id="drg:H9K76_19475"/>
<proteinExistence type="inferred from homology"/>
<dbReference type="GO" id="GO:0019698">
    <property type="term" value="P:D-galacturonate catabolic process"/>
    <property type="evidence" value="ECO:0007669"/>
    <property type="project" value="TreeGrafter"/>
</dbReference>
<accession>A0A7G9RVW1</accession>
<dbReference type="Pfam" id="PF00294">
    <property type="entry name" value="PfkB"/>
    <property type="match status" value="1"/>
</dbReference>
<sequence>MSASIGSSTPAFDLVTLGEAMIEFNQTRAGERQFLQGFGGDTSNAAIAAARAGATCAYLTRLGTDPFGDELMALWHAEGVDTSGIQRDARHPTGVYFVTHGESGHQFSYLRSNSAASRMAPQWLEQAPTRDILQSTRMLLVSGISLAISASACDTVFAAMTVARAAGAQVALDSNLRLKLWPLERARACITHAVSLCDIFLPSLDDMTVLTGLQEPGEIIDWSHRHGAGTVVLKLGDKGALVSVNGARIAVPVFKANAVDATGAGDCFCGNLLARIAAGDDVAAAARYANAAASIAVEGFGAVAPLPRPEQVTLRMG</sequence>
<evidence type="ECO:0000313" key="6">
    <source>
        <dbReference type="Proteomes" id="UP000515811"/>
    </source>
</evidence>